<dbReference type="InterPro" id="IPR011059">
    <property type="entry name" value="Metal-dep_hydrolase_composite"/>
</dbReference>
<gene>
    <name evidence="1" type="ORF">B1B_16186</name>
</gene>
<sequence>MRFDRLWRHATLATLAPQRAGIGLIENAALTVSQGRIVFAGPMSELPAATRA</sequence>
<dbReference type="AlphaFoldDB" id="T0YZL7"/>
<dbReference type="EMBL" id="AUZY01010762">
    <property type="protein sequence ID" value="EQD37397.1"/>
    <property type="molecule type" value="Genomic_DNA"/>
</dbReference>
<dbReference type="Gene3D" id="2.30.40.10">
    <property type="entry name" value="Urease, subunit C, domain 1"/>
    <property type="match status" value="1"/>
</dbReference>
<comment type="caution">
    <text evidence="1">The sequence shown here is derived from an EMBL/GenBank/DDBJ whole genome shotgun (WGS) entry which is preliminary data.</text>
</comment>
<name>T0YZL7_9ZZZZ</name>
<protein>
    <submittedName>
        <fullName evidence="1">Imidazolonepropionase</fullName>
    </submittedName>
</protein>
<proteinExistence type="predicted"/>
<feature type="non-terminal residue" evidence="1">
    <location>
        <position position="52"/>
    </location>
</feature>
<dbReference type="GO" id="GO:0016810">
    <property type="term" value="F:hydrolase activity, acting on carbon-nitrogen (but not peptide) bonds"/>
    <property type="evidence" value="ECO:0007669"/>
    <property type="project" value="InterPro"/>
</dbReference>
<organism evidence="1">
    <name type="scientific">mine drainage metagenome</name>
    <dbReference type="NCBI Taxonomy" id="410659"/>
    <lineage>
        <taxon>unclassified sequences</taxon>
        <taxon>metagenomes</taxon>
        <taxon>ecological metagenomes</taxon>
    </lineage>
</organism>
<accession>T0YZL7</accession>
<evidence type="ECO:0000313" key="1">
    <source>
        <dbReference type="EMBL" id="EQD37397.1"/>
    </source>
</evidence>
<reference evidence="1" key="1">
    <citation type="submission" date="2013-08" db="EMBL/GenBank/DDBJ databases">
        <authorList>
            <person name="Mendez C."/>
            <person name="Richter M."/>
            <person name="Ferrer M."/>
            <person name="Sanchez J."/>
        </authorList>
    </citation>
    <scope>NUCLEOTIDE SEQUENCE</scope>
</reference>
<reference evidence="1" key="2">
    <citation type="journal article" date="2014" name="ISME J.">
        <title>Microbial stratification in low pH oxic and suboxic macroscopic growths along an acid mine drainage.</title>
        <authorList>
            <person name="Mendez-Garcia C."/>
            <person name="Mesa V."/>
            <person name="Sprenger R.R."/>
            <person name="Richter M."/>
            <person name="Diez M.S."/>
            <person name="Solano J."/>
            <person name="Bargiela R."/>
            <person name="Golyshina O.V."/>
            <person name="Manteca A."/>
            <person name="Ramos J.L."/>
            <person name="Gallego J.R."/>
            <person name="Llorente I."/>
            <person name="Martins Dos Santos V.A."/>
            <person name="Jensen O.N."/>
            <person name="Pelaez A.I."/>
            <person name="Sanchez J."/>
            <person name="Ferrer M."/>
        </authorList>
    </citation>
    <scope>NUCLEOTIDE SEQUENCE</scope>
</reference>
<dbReference type="SUPFAM" id="SSF51338">
    <property type="entry name" value="Composite domain of metallo-dependent hydrolases"/>
    <property type="match status" value="1"/>
</dbReference>